<accession>A0A830GR17</accession>
<protein>
    <recommendedName>
        <fullName evidence="3">Enamine deaminase RidA, house cleaning of reactive enamine intermediates, YjgF/YER057c/UK114 family</fullName>
    </recommendedName>
</protein>
<organism evidence="1 2">
    <name type="scientific">Haloarcula pellucida</name>
    <dbReference type="NCBI Taxonomy" id="1427151"/>
    <lineage>
        <taxon>Archaea</taxon>
        <taxon>Methanobacteriati</taxon>
        <taxon>Methanobacteriota</taxon>
        <taxon>Stenosarchaea group</taxon>
        <taxon>Halobacteria</taxon>
        <taxon>Halobacteriales</taxon>
        <taxon>Haloarculaceae</taxon>
        <taxon>Haloarcula</taxon>
    </lineage>
</organism>
<dbReference type="PANTHER" id="PTHR43857">
    <property type="entry name" value="BLR7761 PROTEIN"/>
    <property type="match status" value="1"/>
</dbReference>
<sequence length="135" mass="14316">MPDLTAGMDRQRVSTGTEWESQVGYSRAIRAGDTVRVAGTIATDDDGAVVAPDQPYEQTRYALGIVTDALDDLGASADDVVATRMYVTEMDHQTEVGRAHEEVFGDVRPAATMVEVSGLAAEGAVVEVEAEAVLE</sequence>
<evidence type="ECO:0000313" key="1">
    <source>
        <dbReference type="EMBL" id="GGO03267.1"/>
    </source>
</evidence>
<keyword evidence="2" id="KW-1185">Reference proteome</keyword>
<dbReference type="EMBL" id="BMOU01000007">
    <property type="protein sequence ID" value="GGO03267.1"/>
    <property type="molecule type" value="Genomic_DNA"/>
</dbReference>
<proteinExistence type="predicted"/>
<dbReference type="SUPFAM" id="SSF55298">
    <property type="entry name" value="YjgF-like"/>
    <property type="match status" value="1"/>
</dbReference>
<name>A0A830GR17_9EURY</name>
<dbReference type="InterPro" id="IPR035959">
    <property type="entry name" value="RutC-like_sf"/>
</dbReference>
<gene>
    <name evidence="1" type="ORF">GCM10009030_38750</name>
</gene>
<evidence type="ECO:0008006" key="3">
    <source>
        <dbReference type="Google" id="ProtNLM"/>
    </source>
</evidence>
<dbReference type="Pfam" id="PF01042">
    <property type="entry name" value="Ribonuc_L-PSP"/>
    <property type="match status" value="1"/>
</dbReference>
<comment type="caution">
    <text evidence="1">The sequence shown here is derived from an EMBL/GenBank/DDBJ whole genome shotgun (WGS) entry which is preliminary data.</text>
</comment>
<dbReference type="Gene3D" id="3.30.1330.40">
    <property type="entry name" value="RutC-like"/>
    <property type="match status" value="1"/>
</dbReference>
<dbReference type="CDD" id="cd06154">
    <property type="entry name" value="YjgF_YER057c_UK114_like_6"/>
    <property type="match status" value="1"/>
</dbReference>
<evidence type="ECO:0000313" key="2">
    <source>
        <dbReference type="Proteomes" id="UP000605784"/>
    </source>
</evidence>
<dbReference type="AlphaFoldDB" id="A0A830GR17"/>
<dbReference type="InterPro" id="IPR006175">
    <property type="entry name" value="YjgF/YER057c/UK114"/>
</dbReference>
<dbReference type="Proteomes" id="UP000605784">
    <property type="component" value="Unassembled WGS sequence"/>
</dbReference>
<reference evidence="1" key="2">
    <citation type="submission" date="2020-09" db="EMBL/GenBank/DDBJ databases">
        <authorList>
            <person name="Sun Q."/>
            <person name="Ohkuma M."/>
        </authorList>
    </citation>
    <scope>NUCLEOTIDE SEQUENCE</scope>
    <source>
        <strain evidence="1">JCM 17820</strain>
    </source>
</reference>
<dbReference type="PANTHER" id="PTHR43857:SF1">
    <property type="entry name" value="YJGH FAMILY PROTEIN"/>
    <property type="match status" value="1"/>
</dbReference>
<reference evidence="1" key="1">
    <citation type="journal article" date="2014" name="Int. J. Syst. Evol. Microbiol.">
        <title>Complete genome sequence of Corynebacterium casei LMG S-19264T (=DSM 44701T), isolated from a smear-ripened cheese.</title>
        <authorList>
            <consortium name="US DOE Joint Genome Institute (JGI-PGF)"/>
            <person name="Walter F."/>
            <person name="Albersmeier A."/>
            <person name="Kalinowski J."/>
            <person name="Ruckert C."/>
        </authorList>
    </citation>
    <scope>NUCLEOTIDE SEQUENCE</scope>
    <source>
        <strain evidence="1">JCM 17820</strain>
    </source>
</reference>